<dbReference type="Pfam" id="PF13378">
    <property type="entry name" value="MR_MLE_C"/>
    <property type="match status" value="1"/>
</dbReference>
<reference evidence="7" key="1">
    <citation type="submission" date="2021-09" db="EMBL/GenBank/DDBJ databases">
        <title>First case of bloodstream infection caused by Mixta hanseatica sp. nov., a member of the Erwiniaceae family.</title>
        <authorList>
            <person name="Both A."/>
            <person name="Huang J."/>
            <person name="Wenzel P."/>
            <person name="Aepfelbacher M."/>
            <person name="Rohde H."/>
            <person name="Christner M."/>
            <person name="Hentschke M."/>
        </authorList>
    </citation>
    <scope>NUCLEOTIDE SEQUENCE</scope>
    <source>
        <strain evidence="7">X22927</strain>
    </source>
</reference>
<dbReference type="InterPro" id="IPR013342">
    <property type="entry name" value="Mandelate_racemase_C"/>
</dbReference>
<dbReference type="SFLD" id="SFLDF00010">
    <property type="entry name" value="dipeptide_epimerase"/>
    <property type="match status" value="1"/>
</dbReference>
<gene>
    <name evidence="7" type="primary">ycjG</name>
    <name evidence="7" type="ORF">K6958_10955</name>
</gene>
<dbReference type="CDD" id="cd03319">
    <property type="entry name" value="L-Ala-DL-Glu_epimerase"/>
    <property type="match status" value="1"/>
</dbReference>
<keyword evidence="3 5" id="KW-0460">Magnesium</keyword>
<dbReference type="SUPFAM" id="SSF51604">
    <property type="entry name" value="Enolase C-terminal domain-like"/>
    <property type="match status" value="1"/>
</dbReference>
<sequence>MRTVKVYPEAWPLNKPFVISRGSREQAGVVVVELEENGVKGVGECTPYRRYGESEASVLAQISLLLPQLERGLTREALQEALPAGAARNAIDSALWDLAARQQKQTLCQQLAVTLPGRVSMAQTVTLDTPESMASSALALWENGARLLKIKLDDHLITERLMAIRSAVPEARLIVDANESWHSEGLAARCQLLADLGVEMLEQPLPASEDEALANFIHPLPVCADESCHTRSSLPALRQRYEMINIKLDKTGGLTEALALAKAAEEAGFTLMLGCMLCTSRAIGAALPLVPRASLIDLDGPTWLAADVEPGLRFSSGEIDLTAAS</sequence>
<evidence type="ECO:0000256" key="5">
    <source>
        <dbReference type="RuleBase" id="RU366006"/>
    </source>
</evidence>
<dbReference type="InterPro" id="IPR034603">
    <property type="entry name" value="Dipeptide_epimerase"/>
</dbReference>
<name>A0ABY4R6Q2_9GAMM</name>
<proteinExistence type="inferred from homology"/>
<feature type="domain" description="Mandelate racemase/muconate lactonizing enzyme C-terminal" evidence="6">
    <location>
        <begin position="130"/>
        <end position="223"/>
    </location>
</feature>
<accession>A0ABY4R6Q2</accession>
<dbReference type="SFLD" id="SFLDS00001">
    <property type="entry name" value="Enolase"/>
    <property type="match status" value="1"/>
</dbReference>
<dbReference type="Gene3D" id="3.20.20.120">
    <property type="entry name" value="Enolase-like C-terminal domain"/>
    <property type="match status" value="1"/>
</dbReference>
<dbReference type="SMART" id="SM00922">
    <property type="entry name" value="MR_MLE"/>
    <property type="match status" value="1"/>
</dbReference>
<keyword evidence="4 5" id="KW-0413">Isomerase</keyword>
<dbReference type="EC" id="5.1.1.-" evidence="5"/>
<keyword evidence="2 5" id="KW-0479">Metal-binding</keyword>
<dbReference type="PANTHER" id="PTHR48080:SF3">
    <property type="entry name" value="ENOLASE SUPERFAMILY MEMBER DDB_G0284701"/>
    <property type="match status" value="1"/>
</dbReference>
<dbReference type="RefSeq" id="WP_249891141.1">
    <property type="nucleotide sequence ID" value="NZ_CP082904.1"/>
</dbReference>
<dbReference type="NCBIfam" id="NF011708">
    <property type="entry name" value="PRK15129.1"/>
    <property type="match status" value="1"/>
</dbReference>
<comment type="cofactor">
    <cofactor evidence="5">
        <name>Mg(2+)</name>
        <dbReference type="ChEBI" id="CHEBI:18420"/>
    </cofactor>
    <text evidence="5">Binds 1 Mg(2+) ion per subunit.</text>
</comment>
<dbReference type="Pfam" id="PF02746">
    <property type="entry name" value="MR_MLE_N"/>
    <property type="match status" value="1"/>
</dbReference>
<dbReference type="SFLD" id="SFLDG00180">
    <property type="entry name" value="muconate_cycloisomerase"/>
    <property type="match status" value="1"/>
</dbReference>
<dbReference type="InterPro" id="IPR013341">
    <property type="entry name" value="Mandelate_racemase_N_dom"/>
</dbReference>
<dbReference type="PROSITE" id="PS00909">
    <property type="entry name" value="MR_MLE_2"/>
    <property type="match status" value="1"/>
</dbReference>
<evidence type="ECO:0000259" key="6">
    <source>
        <dbReference type="SMART" id="SM00922"/>
    </source>
</evidence>
<comment type="similarity">
    <text evidence="1 5">Belongs to the mandelate racemase/muconate lactonizing enzyme family.</text>
</comment>
<evidence type="ECO:0000256" key="2">
    <source>
        <dbReference type="ARBA" id="ARBA00022723"/>
    </source>
</evidence>
<dbReference type="GO" id="GO:0103031">
    <property type="term" value="F:L-Ala-D/L-Glu epimerase activity"/>
    <property type="evidence" value="ECO:0007669"/>
    <property type="project" value="UniProtKB-EC"/>
</dbReference>
<protein>
    <recommendedName>
        <fullName evidence="5">Dipeptide epimerase</fullName>
        <ecNumber evidence="5">5.1.1.-</ecNumber>
    </recommendedName>
</protein>
<dbReference type="InterPro" id="IPR018110">
    <property type="entry name" value="Mandel_Rmase/mucon_lact_enz_CS"/>
</dbReference>
<dbReference type="Proteomes" id="UP001056635">
    <property type="component" value="Chromosome"/>
</dbReference>
<dbReference type="Gene3D" id="3.30.390.10">
    <property type="entry name" value="Enolase-like, N-terminal domain"/>
    <property type="match status" value="1"/>
</dbReference>
<dbReference type="EMBL" id="CP082904">
    <property type="protein sequence ID" value="UQY42476.1"/>
    <property type="molecule type" value="Genomic_DNA"/>
</dbReference>
<keyword evidence="8" id="KW-1185">Reference proteome</keyword>
<dbReference type="InterPro" id="IPR029065">
    <property type="entry name" value="Enolase_C-like"/>
</dbReference>
<dbReference type="NCBIfam" id="NF042940">
    <property type="entry name" value="racemase_DgcA"/>
    <property type="match status" value="1"/>
</dbReference>
<dbReference type="InterPro" id="IPR036849">
    <property type="entry name" value="Enolase-like_C_sf"/>
</dbReference>
<dbReference type="PANTHER" id="PTHR48080">
    <property type="entry name" value="D-GALACTONATE DEHYDRATASE-RELATED"/>
    <property type="match status" value="1"/>
</dbReference>
<dbReference type="InterPro" id="IPR029017">
    <property type="entry name" value="Enolase-like_N"/>
</dbReference>
<dbReference type="SUPFAM" id="SSF54826">
    <property type="entry name" value="Enolase N-terminal domain-like"/>
    <property type="match status" value="1"/>
</dbReference>
<dbReference type="InterPro" id="IPR034593">
    <property type="entry name" value="DgoD-like"/>
</dbReference>
<evidence type="ECO:0000256" key="3">
    <source>
        <dbReference type="ARBA" id="ARBA00022842"/>
    </source>
</evidence>
<evidence type="ECO:0000256" key="1">
    <source>
        <dbReference type="ARBA" id="ARBA00008031"/>
    </source>
</evidence>
<evidence type="ECO:0000256" key="4">
    <source>
        <dbReference type="ARBA" id="ARBA00023235"/>
    </source>
</evidence>
<evidence type="ECO:0000313" key="8">
    <source>
        <dbReference type="Proteomes" id="UP001056635"/>
    </source>
</evidence>
<organism evidence="7 8">
    <name type="scientific">Mixta hanseatica</name>
    <dbReference type="NCBI Taxonomy" id="2872648"/>
    <lineage>
        <taxon>Bacteria</taxon>
        <taxon>Pseudomonadati</taxon>
        <taxon>Pseudomonadota</taxon>
        <taxon>Gammaproteobacteria</taxon>
        <taxon>Enterobacterales</taxon>
        <taxon>Erwiniaceae</taxon>
        <taxon>Mixta</taxon>
    </lineage>
</organism>
<evidence type="ECO:0000313" key="7">
    <source>
        <dbReference type="EMBL" id="UQY42476.1"/>
    </source>
</evidence>